<dbReference type="InterPro" id="IPR013766">
    <property type="entry name" value="Thioredoxin_domain"/>
</dbReference>
<dbReference type="PROSITE" id="PS51352">
    <property type="entry name" value="THIOREDOXIN_2"/>
    <property type="match status" value="1"/>
</dbReference>
<dbReference type="Gene3D" id="3.40.30.10">
    <property type="entry name" value="Glutaredoxin"/>
    <property type="match status" value="1"/>
</dbReference>
<organism evidence="6 7">
    <name type="scientific">Ancylobacter novellus</name>
    <name type="common">Thiobacillus novellus</name>
    <dbReference type="NCBI Taxonomy" id="921"/>
    <lineage>
        <taxon>Bacteria</taxon>
        <taxon>Pseudomonadati</taxon>
        <taxon>Pseudomonadota</taxon>
        <taxon>Alphaproteobacteria</taxon>
        <taxon>Hyphomicrobiales</taxon>
        <taxon>Xanthobacteraceae</taxon>
        <taxon>Ancylobacter</taxon>
    </lineage>
</organism>
<keyword evidence="2" id="KW-0560">Oxidoreductase</keyword>
<dbReference type="InterPro" id="IPR001853">
    <property type="entry name" value="DSBA-like_thioredoxin_dom"/>
</dbReference>
<evidence type="ECO:0000256" key="4">
    <source>
        <dbReference type="ARBA" id="ARBA00023284"/>
    </source>
</evidence>
<evidence type="ECO:0000313" key="7">
    <source>
        <dbReference type="Proteomes" id="UP000248887"/>
    </source>
</evidence>
<dbReference type="GO" id="GO:0016491">
    <property type="term" value="F:oxidoreductase activity"/>
    <property type="evidence" value="ECO:0007669"/>
    <property type="project" value="UniProtKB-KW"/>
</dbReference>
<proteinExistence type="predicted"/>
<reference evidence="6 7" key="1">
    <citation type="submission" date="2017-08" db="EMBL/GenBank/DDBJ databases">
        <title>Infants hospitalized years apart are colonized by the same room-sourced microbial strains.</title>
        <authorList>
            <person name="Brooks B."/>
            <person name="Olm M.R."/>
            <person name="Firek B.A."/>
            <person name="Baker R."/>
            <person name="Thomas B.C."/>
            <person name="Morowitz M.J."/>
            <person name="Banfield J.F."/>
        </authorList>
    </citation>
    <scope>NUCLEOTIDE SEQUENCE [LARGE SCALE GENOMIC DNA]</scope>
    <source>
        <strain evidence="6">S2_005_001_R2_27</strain>
    </source>
</reference>
<gene>
    <name evidence="6" type="ORF">DI549_15305</name>
</gene>
<dbReference type="Proteomes" id="UP000248887">
    <property type="component" value="Unassembled WGS sequence"/>
</dbReference>
<keyword evidence="1" id="KW-0732">Signal</keyword>
<dbReference type="Pfam" id="PF18312">
    <property type="entry name" value="ScsC_N"/>
    <property type="match status" value="1"/>
</dbReference>
<dbReference type="PANTHER" id="PTHR13887">
    <property type="entry name" value="GLUTATHIONE S-TRANSFERASE KAPPA"/>
    <property type="match status" value="1"/>
</dbReference>
<dbReference type="Pfam" id="PF01323">
    <property type="entry name" value="DSBA"/>
    <property type="match status" value="1"/>
</dbReference>
<accession>A0A2W5QVE3</accession>
<evidence type="ECO:0000256" key="3">
    <source>
        <dbReference type="ARBA" id="ARBA00023157"/>
    </source>
</evidence>
<protein>
    <submittedName>
        <fullName evidence="6">Disulfide bond formation protein DsbA</fullName>
    </submittedName>
</protein>
<dbReference type="AlphaFoldDB" id="A0A2W5QVE3"/>
<evidence type="ECO:0000256" key="1">
    <source>
        <dbReference type="ARBA" id="ARBA00022729"/>
    </source>
</evidence>
<dbReference type="InterPro" id="IPR036249">
    <property type="entry name" value="Thioredoxin-like_sf"/>
</dbReference>
<sequence>MPPLTLLRRAGRSALAAGLALGIGVGLAAGFGASPASALDDAQRKEFETVIRDYLIKNPEVIQEAIAELQKRQAAAEASQRQQALTALKPKIFDSPHGVVIGNPQGDVTLVEFFDYNCGYCKRALADMQELIKNDPKLKVVLKEFPVLGPGSVEAAQVAVAVRLVAPDKYYAFHQKLLGDRGQANKAKALAAAAEVGVDTAALEKKLADPEINATLQESLQIADQLGIDGTPSYVVGDSVIVGAVGHDQIRGALDSMRKCGKAQC</sequence>
<dbReference type="SUPFAM" id="SSF52833">
    <property type="entry name" value="Thioredoxin-like"/>
    <property type="match status" value="1"/>
</dbReference>
<dbReference type="PANTHER" id="PTHR13887:SF14">
    <property type="entry name" value="DISULFIDE BOND FORMATION PROTEIN D"/>
    <property type="match status" value="1"/>
</dbReference>
<feature type="domain" description="Thioredoxin" evidence="5">
    <location>
        <begin position="74"/>
        <end position="259"/>
    </location>
</feature>
<name>A0A2W5QVE3_ANCNO</name>
<dbReference type="EMBL" id="QFQD01000053">
    <property type="protein sequence ID" value="PZQ81062.1"/>
    <property type="molecule type" value="Genomic_DNA"/>
</dbReference>
<dbReference type="InterPro" id="IPR041205">
    <property type="entry name" value="ScsC_N"/>
</dbReference>
<keyword evidence="3" id="KW-1015">Disulfide bond</keyword>
<evidence type="ECO:0000256" key="2">
    <source>
        <dbReference type="ARBA" id="ARBA00023002"/>
    </source>
</evidence>
<evidence type="ECO:0000259" key="5">
    <source>
        <dbReference type="PROSITE" id="PS51352"/>
    </source>
</evidence>
<comment type="caution">
    <text evidence="6">The sequence shown here is derived from an EMBL/GenBank/DDBJ whole genome shotgun (WGS) entry which is preliminary data.</text>
</comment>
<keyword evidence="4" id="KW-0676">Redox-active center</keyword>
<dbReference type="CDD" id="cd03023">
    <property type="entry name" value="DsbA_Com1_like"/>
    <property type="match status" value="1"/>
</dbReference>
<evidence type="ECO:0000313" key="6">
    <source>
        <dbReference type="EMBL" id="PZQ81062.1"/>
    </source>
</evidence>